<dbReference type="AlphaFoldDB" id="A0A225UQ38"/>
<accession>A0A225UQ38</accession>
<gene>
    <name evidence="1" type="ORF">PHMEG_00035030</name>
</gene>
<evidence type="ECO:0000313" key="2">
    <source>
        <dbReference type="Proteomes" id="UP000198211"/>
    </source>
</evidence>
<comment type="caution">
    <text evidence="1">The sequence shown here is derived from an EMBL/GenBank/DDBJ whole genome shotgun (WGS) entry which is preliminary data.</text>
</comment>
<sequence>MESRRGRPVWVRLTNVSDRTARFYKHSELPRDVRYARLNYNKYNEWQVLVYAEGDDETLANIEKELYECWFAEQPPAVERQEYQKPERILKRPTEASVASDGTSLKRLRAVETEIEAEIASGARGEDDDLYEHILNE</sequence>
<protein>
    <submittedName>
        <fullName evidence="1">Uncharacterized protein</fullName>
    </submittedName>
</protein>
<proteinExistence type="predicted"/>
<feature type="non-terminal residue" evidence="1">
    <location>
        <position position="137"/>
    </location>
</feature>
<dbReference type="OrthoDB" id="114360at2759"/>
<name>A0A225UQ38_9STRA</name>
<reference evidence="2" key="1">
    <citation type="submission" date="2017-03" db="EMBL/GenBank/DDBJ databases">
        <title>Phytopthora megakarya and P. palmivora, two closely related causual agents of cacao black pod achieved similar genome size and gene model numbers by different mechanisms.</title>
        <authorList>
            <person name="Ali S."/>
            <person name="Shao J."/>
            <person name="Larry D.J."/>
            <person name="Kronmiller B."/>
            <person name="Shen D."/>
            <person name="Strem M.D."/>
            <person name="Melnick R.L."/>
            <person name="Guiltinan M.J."/>
            <person name="Tyler B.M."/>
            <person name="Meinhardt L.W."/>
            <person name="Bailey B.A."/>
        </authorList>
    </citation>
    <scope>NUCLEOTIDE SEQUENCE [LARGE SCALE GENOMIC DNA]</scope>
    <source>
        <strain evidence="2">zdho120</strain>
    </source>
</reference>
<organism evidence="1 2">
    <name type="scientific">Phytophthora megakarya</name>
    <dbReference type="NCBI Taxonomy" id="4795"/>
    <lineage>
        <taxon>Eukaryota</taxon>
        <taxon>Sar</taxon>
        <taxon>Stramenopiles</taxon>
        <taxon>Oomycota</taxon>
        <taxon>Peronosporomycetes</taxon>
        <taxon>Peronosporales</taxon>
        <taxon>Peronosporaceae</taxon>
        <taxon>Phytophthora</taxon>
    </lineage>
</organism>
<keyword evidence="2" id="KW-1185">Reference proteome</keyword>
<evidence type="ECO:0000313" key="1">
    <source>
        <dbReference type="EMBL" id="OWY95070.1"/>
    </source>
</evidence>
<dbReference type="EMBL" id="NBNE01013468">
    <property type="protein sequence ID" value="OWY95070.1"/>
    <property type="molecule type" value="Genomic_DNA"/>
</dbReference>
<dbReference type="Proteomes" id="UP000198211">
    <property type="component" value="Unassembled WGS sequence"/>
</dbReference>